<keyword evidence="3" id="KW-0812">Transmembrane</keyword>
<dbReference type="KEGG" id="lact:D7I46_04770"/>
<feature type="coiled-coil region" evidence="2">
    <location>
        <begin position="143"/>
        <end position="174"/>
    </location>
</feature>
<evidence type="ECO:0000313" key="6">
    <source>
        <dbReference type="Proteomes" id="UP000269374"/>
    </source>
</evidence>
<reference evidence="5 6" key="1">
    <citation type="submission" date="2018-09" db="EMBL/GenBank/DDBJ databases">
        <title>Genome sequencing of strain 1JSPR-7.</title>
        <authorList>
            <person name="Heo J."/>
            <person name="Kim S.-J."/>
            <person name="Kwon S.-W."/>
        </authorList>
    </citation>
    <scope>NUCLEOTIDE SEQUENCE [LARGE SCALE GENOMIC DNA]</scope>
    <source>
        <strain evidence="5 6">1JSPR-7</strain>
    </source>
</reference>
<dbReference type="InterPro" id="IPR006829">
    <property type="entry name" value="LXG_dom"/>
</dbReference>
<evidence type="ECO:0000256" key="1">
    <source>
        <dbReference type="ARBA" id="ARBA00034117"/>
    </source>
</evidence>
<keyword evidence="3" id="KW-0472">Membrane</keyword>
<evidence type="ECO:0000256" key="2">
    <source>
        <dbReference type="SAM" id="Coils"/>
    </source>
</evidence>
<proteinExistence type="inferred from homology"/>
<gene>
    <name evidence="5" type="ORF">D7I46_04770</name>
</gene>
<name>A0A387BHV5_9LACT</name>
<keyword evidence="2" id="KW-0175">Coiled coil</keyword>
<feature type="transmembrane region" description="Helical" evidence="3">
    <location>
        <begin position="410"/>
        <end position="434"/>
    </location>
</feature>
<dbReference type="Proteomes" id="UP000269374">
    <property type="component" value="Chromosome"/>
</dbReference>
<feature type="transmembrane region" description="Helical" evidence="3">
    <location>
        <begin position="382"/>
        <end position="404"/>
    </location>
</feature>
<evidence type="ECO:0000259" key="4">
    <source>
        <dbReference type="PROSITE" id="PS51756"/>
    </source>
</evidence>
<keyword evidence="6" id="KW-1185">Reference proteome</keyword>
<dbReference type="RefSeq" id="WP_120771848.1">
    <property type="nucleotide sequence ID" value="NZ_CP032627.1"/>
</dbReference>
<accession>A0A387BHV5</accession>
<dbReference type="EMBL" id="CP032627">
    <property type="protein sequence ID" value="AYG00460.1"/>
    <property type="molecule type" value="Genomic_DNA"/>
</dbReference>
<dbReference type="Pfam" id="PF04740">
    <property type="entry name" value="LXG"/>
    <property type="match status" value="1"/>
</dbReference>
<keyword evidence="3" id="KW-1133">Transmembrane helix</keyword>
<evidence type="ECO:0000256" key="3">
    <source>
        <dbReference type="SAM" id="Phobius"/>
    </source>
</evidence>
<comment type="similarity">
    <text evidence="1">In the N-terminal section; belongs to the LXG family.</text>
</comment>
<sequence>MGLIYSSSDSQNLMDGMNANLAIAKAAVQDVVSASRTLTGAIGAGKLLDGAAFNAGKDLFSALIIPTITRASSAFDDTKKHLSRYESANNEVSSEGVLDEDKLNAKKTSTQAIKTATDNTASTFRTIASAADSVSLPFVGPMLNAAAQNLENYSESLQQDIDKIDQKLKKLRDFNSAVNGLFNNDLNNLKIIVQSVTVLSDTVVHSNGTYSLPAGTDASWFTSVKSAKDVSETEKLDKVLSDKKANIEDVNVILAYAKAHPNEEIPQSILDWIKKNASGIGGSFSNGETVGDLLDEVVGKGISKFGGLVNVFTGIAGPDGVGSFVLENSNGIGRQVVQTGEDISKFGKYAGKGFAVAGFAFGMYDDMADNHKTVGQALTHNIASTAIGAGATAGASFAIGALLVSNPVGWAAIGVSAAAIGIGVGATALFNLAYDNNFLGLKSGLDWAGSKIDEGLKDVGQAVGNIANAINPFKWGW</sequence>
<feature type="domain" description="LXG" evidence="4">
    <location>
        <begin position="1"/>
        <end position="241"/>
    </location>
</feature>
<dbReference type="OrthoDB" id="2234398at2"/>
<organism evidence="5 6">
    <name type="scientific">Lactococcus allomyrinae</name>
    <dbReference type="NCBI Taxonomy" id="2419773"/>
    <lineage>
        <taxon>Bacteria</taxon>
        <taxon>Bacillati</taxon>
        <taxon>Bacillota</taxon>
        <taxon>Bacilli</taxon>
        <taxon>Lactobacillales</taxon>
        <taxon>Streptococcaceae</taxon>
        <taxon>Lactococcus</taxon>
    </lineage>
</organism>
<evidence type="ECO:0000313" key="5">
    <source>
        <dbReference type="EMBL" id="AYG00460.1"/>
    </source>
</evidence>
<dbReference type="AlphaFoldDB" id="A0A387BHV5"/>
<protein>
    <recommendedName>
        <fullName evidence="4">LXG domain-containing protein</fullName>
    </recommendedName>
</protein>
<dbReference type="PROSITE" id="PS51756">
    <property type="entry name" value="LXG"/>
    <property type="match status" value="1"/>
</dbReference>